<keyword evidence="6" id="KW-1185">Reference proteome</keyword>
<dbReference type="GO" id="GO:0016757">
    <property type="term" value="F:glycosyltransferase activity"/>
    <property type="evidence" value="ECO:0007669"/>
    <property type="project" value="UniProtKB-KW"/>
</dbReference>
<proteinExistence type="inferred from homology"/>
<keyword evidence="2 5" id="KW-0328">Glycosyltransferase</keyword>
<dbReference type="InterPro" id="IPR029044">
    <property type="entry name" value="Nucleotide-diphossugar_trans"/>
</dbReference>
<reference evidence="5" key="1">
    <citation type="submission" date="2022-07" db="EMBL/GenBank/DDBJ databases">
        <title>Complete genome of Vibrio japonicus strain JCM 31412T and phylogenomic assessment of the Nereis clade of the genus Vibrio.</title>
        <authorList>
            <person name="Shlafstein M.D."/>
            <person name="Emsley S.A."/>
            <person name="Ushijima B."/>
            <person name="Videau P."/>
            <person name="Saw J.H."/>
        </authorList>
    </citation>
    <scope>NUCLEOTIDE SEQUENCE</scope>
    <source>
        <strain evidence="5">JCM 31412</strain>
    </source>
</reference>
<dbReference type="Gene3D" id="3.90.550.10">
    <property type="entry name" value="Spore Coat Polysaccharide Biosynthesis Protein SpsA, Chain A"/>
    <property type="match status" value="1"/>
</dbReference>
<dbReference type="PANTHER" id="PTHR43685:SF5">
    <property type="entry name" value="GLYCOSYLTRANSFERASE EPSE-RELATED"/>
    <property type="match status" value="1"/>
</dbReference>
<keyword evidence="3 5" id="KW-0808">Transferase</keyword>
<feature type="domain" description="Glycosyltransferase 2-like" evidence="4">
    <location>
        <begin position="8"/>
        <end position="141"/>
    </location>
</feature>
<dbReference type="InterPro" id="IPR050834">
    <property type="entry name" value="Glycosyltransf_2"/>
</dbReference>
<accession>A0ABY5LHS2</accession>
<protein>
    <submittedName>
        <fullName evidence="5">Glycosyltransferase</fullName>
        <ecNumber evidence="5">2.4.-.-</ecNumber>
    </submittedName>
</protein>
<dbReference type="RefSeq" id="WP_257084213.1">
    <property type="nucleotide sequence ID" value="NZ_CP102096.1"/>
</dbReference>
<evidence type="ECO:0000256" key="2">
    <source>
        <dbReference type="ARBA" id="ARBA00022676"/>
    </source>
</evidence>
<dbReference type="SUPFAM" id="SSF53448">
    <property type="entry name" value="Nucleotide-diphospho-sugar transferases"/>
    <property type="match status" value="1"/>
</dbReference>
<dbReference type="PANTHER" id="PTHR43685">
    <property type="entry name" value="GLYCOSYLTRANSFERASE"/>
    <property type="match status" value="1"/>
</dbReference>
<evidence type="ECO:0000313" key="5">
    <source>
        <dbReference type="EMBL" id="UUM30465.1"/>
    </source>
</evidence>
<evidence type="ECO:0000313" key="6">
    <source>
        <dbReference type="Proteomes" id="UP001058602"/>
    </source>
</evidence>
<dbReference type="EC" id="2.4.-.-" evidence="5"/>
<dbReference type="InterPro" id="IPR001173">
    <property type="entry name" value="Glyco_trans_2-like"/>
</dbReference>
<evidence type="ECO:0000256" key="1">
    <source>
        <dbReference type="ARBA" id="ARBA00006739"/>
    </source>
</evidence>
<organism evidence="5 6">
    <name type="scientific">Vibrio japonicus</name>
    <dbReference type="NCBI Taxonomy" id="1824638"/>
    <lineage>
        <taxon>Bacteria</taxon>
        <taxon>Pseudomonadati</taxon>
        <taxon>Pseudomonadota</taxon>
        <taxon>Gammaproteobacteria</taxon>
        <taxon>Vibrionales</taxon>
        <taxon>Vibrionaceae</taxon>
        <taxon>Vibrio</taxon>
    </lineage>
</organism>
<sequence length="272" mass="31608">MSLLVATIMSVYRNDNPKYLDDAIRSMLSQSITTDIYIYVDGEICDELDNILRKFESLGCIWITWSSINRGLAYALNELIDIVINSDKKYEYIARMDSDDISRPDRLKKQVSFFQDHNNVDVLGGFCHEFGSSFALDIKKLPQNHSELKKFSVARCPFIHPTVMFRTRVFSSGIRYPINTSSTEDMALWFILLERGFIFANISDVVLDYRLEEATLTRRIGMQKAKSEFFLRNEYFWKLGGFSPLTLLAVYARFAFHLLPESVMKFVYGRLR</sequence>
<dbReference type="Proteomes" id="UP001058602">
    <property type="component" value="Chromosome 1"/>
</dbReference>
<name>A0ABY5LHS2_9VIBR</name>
<evidence type="ECO:0000256" key="3">
    <source>
        <dbReference type="ARBA" id="ARBA00022679"/>
    </source>
</evidence>
<evidence type="ECO:0000259" key="4">
    <source>
        <dbReference type="Pfam" id="PF00535"/>
    </source>
</evidence>
<comment type="similarity">
    <text evidence="1">Belongs to the glycosyltransferase 2 family.</text>
</comment>
<gene>
    <name evidence="5" type="ORF">NP165_12390</name>
</gene>
<dbReference type="Pfam" id="PF00535">
    <property type="entry name" value="Glycos_transf_2"/>
    <property type="match status" value="1"/>
</dbReference>
<dbReference type="EMBL" id="CP102096">
    <property type="protein sequence ID" value="UUM30465.1"/>
    <property type="molecule type" value="Genomic_DNA"/>
</dbReference>